<accession>G4CT56</accession>
<comment type="caution">
    <text evidence="1">The sequence shown here is derived from an EMBL/GenBank/DDBJ whole genome shotgun (WGS) entry which is preliminary data.</text>
</comment>
<evidence type="ECO:0000313" key="2">
    <source>
        <dbReference type="Proteomes" id="UP000005336"/>
    </source>
</evidence>
<dbReference type="PATRIC" id="fig|1030841.3.peg.2253"/>
<sequence>MISGIVMDLASCGKRLSENQFQTALLNRVSYPVISDVCR</sequence>
<gene>
    <name evidence="1" type="ORF">HMPREF9370_2266</name>
</gene>
<dbReference type="Proteomes" id="UP000005336">
    <property type="component" value="Unassembled WGS sequence"/>
</dbReference>
<evidence type="ECO:0000313" key="1">
    <source>
        <dbReference type="EMBL" id="EGZ44418.1"/>
    </source>
</evidence>
<proteinExistence type="predicted"/>
<keyword evidence="2" id="KW-1185">Reference proteome</keyword>
<dbReference type="AlphaFoldDB" id="G4CT56"/>
<dbReference type="HOGENOM" id="CLU_3313409_0_0_4"/>
<reference evidence="1 2" key="1">
    <citation type="submission" date="2011-06" db="EMBL/GenBank/DDBJ databases">
        <authorList>
            <person name="Muzny D."/>
            <person name="Qin X."/>
            <person name="Deng J."/>
            <person name="Jiang H."/>
            <person name="Liu Y."/>
            <person name="Qu J."/>
            <person name="Song X.-Z."/>
            <person name="Zhang L."/>
            <person name="Thornton R."/>
            <person name="Coyle M."/>
            <person name="Francisco L."/>
            <person name="Jackson L."/>
            <person name="Javaid M."/>
            <person name="Korchina V."/>
            <person name="Kovar C."/>
            <person name="Mata R."/>
            <person name="Mathew T."/>
            <person name="Ngo R."/>
            <person name="Nguyen L."/>
            <person name="Nguyen N."/>
            <person name="Okwuonu G."/>
            <person name="Ongeri F."/>
            <person name="Pham C."/>
            <person name="Simmons D."/>
            <person name="Wilczek-Boney K."/>
            <person name="Hale W."/>
            <person name="Jakkamsetti A."/>
            <person name="Pham P."/>
            <person name="Ruth R."/>
            <person name="San Lucas F."/>
            <person name="Warren J."/>
            <person name="Zhang J."/>
            <person name="Zhao Z."/>
            <person name="Zhou C."/>
            <person name="Zhu D."/>
            <person name="Lee S."/>
            <person name="Bess C."/>
            <person name="Blankenburg K."/>
            <person name="Forbes L."/>
            <person name="Fu Q."/>
            <person name="Gubbala S."/>
            <person name="Hirani K."/>
            <person name="Jayaseelan J.C."/>
            <person name="Lara F."/>
            <person name="Munidasa M."/>
            <person name="Palculict T."/>
            <person name="Patil S."/>
            <person name="Pu L.-L."/>
            <person name="Saada N."/>
            <person name="Tang L."/>
            <person name="Weissenberger G."/>
            <person name="Zhu Y."/>
            <person name="Hemphill L."/>
            <person name="Shang Y."/>
            <person name="Youmans B."/>
            <person name="Ayvaz T."/>
            <person name="Ross M."/>
            <person name="Santibanez J."/>
            <person name="Aqrawi P."/>
            <person name="Gross S."/>
            <person name="Joshi V."/>
            <person name="Fowler G."/>
            <person name="Nazareth L."/>
            <person name="Reid J."/>
            <person name="Worley K."/>
            <person name="Petrosino J."/>
            <person name="Highlander S."/>
            <person name="Gibbs R."/>
        </authorList>
    </citation>
    <scope>NUCLEOTIDE SEQUENCE [LARGE SCALE GENOMIC DNA]</scope>
    <source>
        <strain evidence="1 2">9715</strain>
    </source>
</reference>
<name>G4CT56_9NEIS</name>
<protein>
    <submittedName>
        <fullName evidence="1">Uncharacterized protein</fullName>
    </submittedName>
</protein>
<organism evidence="1 2">
    <name type="scientific">Neisseria wadsworthii 9715</name>
    <dbReference type="NCBI Taxonomy" id="1030841"/>
    <lineage>
        <taxon>Bacteria</taxon>
        <taxon>Pseudomonadati</taxon>
        <taxon>Pseudomonadota</taxon>
        <taxon>Betaproteobacteria</taxon>
        <taxon>Neisseriales</taxon>
        <taxon>Neisseriaceae</taxon>
        <taxon>Neisseria</taxon>
    </lineage>
</organism>
<dbReference type="EMBL" id="AGAZ01000074">
    <property type="protein sequence ID" value="EGZ44418.1"/>
    <property type="molecule type" value="Genomic_DNA"/>
</dbReference>